<organism evidence="1 2">
    <name type="scientific">Engystomops pustulosus</name>
    <name type="common">Tungara frog</name>
    <name type="synonym">Physalaemus pustulosus</name>
    <dbReference type="NCBI Taxonomy" id="76066"/>
    <lineage>
        <taxon>Eukaryota</taxon>
        <taxon>Metazoa</taxon>
        <taxon>Chordata</taxon>
        <taxon>Craniata</taxon>
        <taxon>Vertebrata</taxon>
        <taxon>Euteleostomi</taxon>
        <taxon>Amphibia</taxon>
        <taxon>Batrachia</taxon>
        <taxon>Anura</taxon>
        <taxon>Neobatrachia</taxon>
        <taxon>Hyloidea</taxon>
        <taxon>Leptodactylidae</taxon>
        <taxon>Leiuperinae</taxon>
        <taxon>Engystomops</taxon>
    </lineage>
</organism>
<dbReference type="Proteomes" id="UP000824782">
    <property type="component" value="Unassembled WGS sequence"/>
</dbReference>
<accession>A0AAV6YU93</accession>
<dbReference type="EMBL" id="WNYA01010931">
    <property type="protein sequence ID" value="KAG8540281.1"/>
    <property type="molecule type" value="Genomic_DNA"/>
</dbReference>
<sequence length="106" mass="11530">MQCHAYGIKQEKTTLVINPQAPRGPAIFLSVPRGGKAVGPLGFVSISIVKPSELSGPLWTVGLLQLGLHFSRPHSSCLCCLYNMCTEASIENNYVYGNFNTLHILI</sequence>
<proteinExistence type="predicted"/>
<protein>
    <submittedName>
        <fullName evidence="1">Uncharacterized protein</fullName>
    </submittedName>
</protein>
<gene>
    <name evidence="1" type="ORF">GDO81_019573</name>
</gene>
<evidence type="ECO:0000313" key="1">
    <source>
        <dbReference type="EMBL" id="KAG8540281.1"/>
    </source>
</evidence>
<name>A0AAV6YU93_ENGPU</name>
<dbReference type="AlphaFoldDB" id="A0AAV6YU93"/>
<comment type="caution">
    <text evidence="1">The sequence shown here is derived from an EMBL/GenBank/DDBJ whole genome shotgun (WGS) entry which is preliminary data.</text>
</comment>
<evidence type="ECO:0000313" key="2">
    <source>
        <dbReference type="Proteomes" id="UP000824782"/>
    </source>
</evidence>
<keyword evidence="2" id="KW-1185">Reference proteome</keyword>
<reference evidence="1" key="1">
    <citation type="thesis" date="2020" institute="ProQuest LLC" country="789 East Eisenhower Parkway, Ann Arbor, MI, USA">
        <title>Comparative Genomics and Chromosome Evolution.</title>
        <authorList>
            <person name="Mudd A.B."/>
        </authorList>
    </citation>
    <scope>NUCLEOTIDE SEQUENCE</scope>
    <source>
        <strain evidence="1">237g6f4</strain>
        <tissue evidence="1">Blood</tissue>
    </source>
</reference>